<dbReference type="InterPro" id="IPR048015">
    <property type="entry name" value="NTP-PPase_MazG-like_N"/>
</dbReference>
<name>A0A7J5U0F7_9BACT</name>
<dbReference type="GO" id="GO:0047693">
    <property type="term" value="F:ATP diphosphatase activity"/>
    <property type="evidence" value="ECO:0007669"/>
    <property type="project" value="UniProtKB-EC"/>
</dbReference>
<dbReference type="InterPro" id="IPR011551">
    <property type="entry name" value="NTP_PyrPHydrolase_MazG"/>
</dbReference>
<protein>
    <recommendedName>
        <fullName evidence="4">Nucleoside triphosphate pyrophosphohydrolase</fullName>
        <ecNumber evidence="3">3.6.1.8</ecNumber>
    </recommendedName>
</protein>
<proteinExistence type="inferred from homology"/>
<evidence type="ECO:0000256" key="3">
    <source>
        <dbReference type="ARBA" id="ARBA00066372"/>
    </source>
</evidence>
<dbReference type="FunFam" id="1.10.287.1080:FF:000001">
    <property type="entry name" value="Nucleoside triphosphate pyrophosphohydrolase"/>
    <property type="match status" value="1"/>
</dbReference>
<dbReference type="GO" id="GO:0046081">
    <property type="term" value="P:dUTP catabolic process"/>
    <property type="evidence" value="ECO:0007669"/>
    <property type="project" value="TreeGrafter"/>
</dbReference>
<dbReference type="InterPro" id="IPR004518">
    <property type="entry name" value="MazG-like_dom"/>
</dbReference>
<comment type="similarity">
    <text evidence="2">Belongs to the nucleoside triphosphate pyrophosphohydrolase family.</text>
</comment>
<dbReference type="GO" id="GO:0046052">
    <property type="term" value="P:UTP catabolic process"/>
    <property type="evidence" value="ECO:0007669"/>
    <property type="project" value="TreeGrafter"/>
</dbReference>
<dbReference type="RefSeq" id="WP_152124218.1">
    <property type="nucleotide sequence ID" value="NZ_WELI01000003.1"/>
</dbReference>
<dbReference type="PANTHER" id="PTHR30522">
    <property type="entry name" value="NUCLEOSIDE TRIPHOSPHATE PYROPHOSPHOHYDROLASE"/>
    <property type="match status" value="1"/>
</dbReference>
<evidence type="ECO:0000256" key="4">
    <source>
        <dbReference type="ARBA" id="ARBA00074799"/>
    </source>
</evidence>
<dbReference type="GO" id="GO:0006203">
    <property type="term" value="P:dGTP catabolic process"/>
    <property type="evidence" value="ECO:0007669"/>
    <property type="project" value="TreeGrafter"/>
</dbReference>
<feature type="domain" description="NTP pyrophosphohydrolase MazG-like" evidence="5">
    <location>
        <begin position="181"/>
        <end position="246"/>
    </location>
</feature>
<dbReference type="Pfam" id="PF03819">
    <property type="entry name" value="MazG"/>
    <property type="match status" value="2"/>
</dbReference>
<dbReference type="NCBIfam" id="NF007113">
    <property type="entry name" value="PRK09562.1"/>
    <property type="match status" value="1"/>
</dbReference>
<dbReference type="GO" id="GO:0046061">
    <property type="term" value="P:dATP catabolic process"/>
    <property type="evidence" value="ECO:0007669"/>
    <property type="project" value="TreeGrafter"/>
</dbReference>
<dbReference type="EC" id="3.6.1.8" evidence="3"/>
<dbReference type="CDD" id="cd11528">
    <property type="entry name" value="NTP-PPase_MazG_Nterm"/>
    <property type="match status" value="1"/>
</dbReference>
<sequence>MSDFQSLPPRRQEQLMAFNRLLTIMDELREQCPWDRKQTIDSLRHLTIEETYELSDAILNGDLGEVKKELGDIQLHLLFYARIASEKAPGDPDRFDMADVLHAISEKLIRRHPHIYGDANGQPVIAETEEQVKANWEQLKLKEGNKSVLGGVPASLPALVKAMRVQEKARGAGFDWEEKQQVWQKVEEEMQEFKQEFNTESNEAFDPEKAEGEFGDLLFSLVNYARFIKINPETALERTNKKFIRRFQYLEERARANGQQLKDMTLAEMDVYWNEAKTDVSDSL</sequence>
<comment type="catalytic activity">
    <reaction evidence="1">
        <text>ATP + H2O = AMP + diphosphate + H(+)</text>
        <dbReference type="Rhea" id="RHEA:14245"/>
        <dbReference type="ChEBI" id="CHEBI:15377"/>
        <dbReference type="ChEBI" id="CHEBI:15378"/>
        <dbReference type="ChEBI" id="CHEBI:30616"/>
        <dbReference type="ChEBI" id="CHEBI:33019"/>
        <dbReference type="ChEBI" id="CHEBI:456215"/>
        <dbReference type="EC" id="3.6.1.8"/>
    </reaction>
</comment>
<feature type="domain" description="NTP pyrophosphohydrolase MazG-like" evidence="5">
    <location>
        <begin position="38"/>
        <end position="115"/>
    </location>
</feature>
<dbReference type="FunFam" id="1.10.287.1080:FF:000003">
    <property type="entry name" value="Nucleoside triphosphate pyrophosphohydrolase"/>
    <property type="match status" value="1"/>
</dbReference>
<gene>
    <name evidence="6" type="primary">mazG</name>
    <name evidence="6" type="ORF">F5984_10570</name>
</gene>
<evidence type="ECO:0000313" key="7">
    <source>
        <dbReference type="Proteomes" id="UP000488299"/>
    </source>
</evidence>
<dbReference type="InterPro" id="IPR048011">
    <property type="entry name" value="NTP-PPase_MazG-like_C"/>
</dbReference>
<dbReference type="GO" id="GO:0046076">
    <property type="term" value="P:dTTP catabolic process"/>
    <property type="evidence" value="ECO:0007669"/>
    <property type="project" value="TreeGrafter"/>
</dbReference>
<dbReference type="EMBL" id="WELI01000003">
    <property type="protein sequence ID" value="KAB7731238.1"/>
    <property type="molecule type" value="Genomic_DNA"/>
</dbReference>
<reference evidence="6 7" key="1">
    <citation type="submission" date="2019-10" db="EMBL/GenBank/DDBJ databases">
        <title>Rudanella paleaurantiibacter sp. nov., isolated from sludge.</title>
        <authorList>
            <person name="Xu S.Q."/>
        </authorList>
    </citation>
    <scope>NUCLEOTIDE SEQUENCE [LARGE SCALE GENOMIC DNA]</scope>
    <source>
        <strain evidence="6 7">HX-22-17</strain>
    </source>
</reference>
<dbReference type="PANTHER" id="PTHR30522:SF0">
    <property type="entry name" value="NUCLEOSIDE TRIPHOSPHATE PYROPHOSPHOHYDROLASE"/>
    <property type="match status" value="1"/>
</dbReference>
<dbReference type="GO" id="GO:0046047">
    <property type="term" value="P:TTP catabolic process"/>
    <property type="evidence" value="ECO:0007669"/>
    <property type="project" value="TreeGrafter"/>
</dbReference>
<dbReference type="NCBIfam" id="TIGR00444">
    <property type="entry name" value="mazG"/>
    <property type="match status" value="1"/>
</dbReference>
<accession>A0A7J5U0F7</accession>
<dbReference type="Gene3D" id="1.10.287.1080">
    <property type="entry name" value="MazG-like"/>
    <property type="match status" value="2"/>
</dbReference>
<evidence type="ECO:0000256" key="1">
    <source>
        <dbReference type="ARBA" id="ARBA00052141"/>
    </source>
</evidence>
<comment type="caution">
    <text evidence="6">The sequence shown here is derived from an EMBL/GenBank/DDBJ whole genome shotgun (WGS) entry which is preliminary data.</text>
</comment>
<organism evidence="6 7">
    <name type="scientific">Rudanella paleaurantiibacter</name>
    <dbReference type="NCBI Taxonomy" id="2614655"/>
    <lineage>
        <taxon>Bacteria</taxon>
        <taxon>Pseudomonadati</taxon>
        <taxon>Bacteroidota</taxon>
        <taxon>Cytophagia</taxon>
        <taxon>Cytophagales</taxon>
        <taxon>Cytophagaceae</taxon>
        <taxon>Rudanella</taxon>
    </lineage>
</organism>
<evidence type="ECO:0000313" key="6">
    <source>
        <dbReference type="EMBL" id="KAB7731238.1"/>
    </source>
</evidence>
<evidence type="ECO:0000256" key="2">
    <source>
        <dbReference type="ARBA" id="ARBA00061115"/>
    </source>
</evidence>
<dbReference type="SUPFAM" id="SSF101386">
    <property type="entry name" value="all-alpha NTP pyrophosphatases"/>
    <property type="match status" value="2"/>
</dbReference>
<evidence type="ECO:0000259" key="5">
    <source>
        <dbReference type="Pfam" id="PF03819"/>
    </source>
</evidence>
<dbReference type="Proteomes" id="UP000488299">
    <property type="component" value="Unassembled WGS sequence"/>
</dbReference>
<keyword evidence="7" id="KW-1185">Reference proteome</keyword>
<keyword evidence="6" id="KW-0378">Hydrolase</keyword>
<dbReference type="CDD" id="cd11529">
    <property type="entry name" value="NTP-PPase_MazG_Cterm"/>
    <property type="match status" value="1"/>
</dbReference>
<dbReference type="AlphaFoldDB" id="A0A7J5U0F7"/>
<dbReference type="GO" id="GO:0006950">
    <property type="term" value="P:response to stress"/>
    <property type="evidence" value="ECO:0007669"/>
    <property type="project" value="UniProtKB-ARBA"/>
</dbReference>